<sequence length="382" mass="42908">MEEDIISLLESVHPGESKKFPDIDSLIMTWKYISALPPNLRNIRLLYRFLKKKDIEKPKASLCIVHGFGEHSGRYINAAIHFALLGYGVHMIDFRHAGLSGGARAGHNLYELQSDINLLLQQPDPTVPCFLWGHSMGGLLVTTVLINNPTLPITGVIISAPFYGSSNADISKGKEIAMKLASPLINQGVFNAFICPTSVSRDDLYIRAMFEDKKMLPLLGSSMALTMIEHLRPIVSQATKMRHPVIFLHGNKDSLTFCEMTQQVYRNCGSKDKTMVVLEGGYHEPHHDLERDEFLKKISDWADQRLKEGKAYGYVAQIKIASAGYQKMGKLCKALIAVGILIYLGIAWKIRIPNMMALILKLGSFLLRLFWPITLLFKKIRI</sequence>
<dbReference type="Pfam" id="PF12146">
    <property type="entry name" value="Hydrolase_4"/>
    <property type="match status" value="1"/>
</dbReference>
<feature type="domain" description="Serine aminopeptidase S33" evidence="2">
    <location>
        <begin position="57"/>
        <end position="289"/>
    </location>
</feature>
<dbReference type="InterPro" id="IPR022742">
    <property type="entry name" value="Hydrolase_4"/>
</dbReference>
<evidence type="ECO:0000313" key="3">
    <source>
        <dbReference type="EMBL" id="CAG9332250.1"/>
    </source>
</evidence>
<protein>
    <recommendedName>
        <fullName evidence="2">Serine aminopeptidase S33 domain-containing protein</fullName>
    </recommendedName>
</protein>
<comment type="caution">
    <text evidence="3">The sequence shown here is derived from an EMBL/GenBank/DDBJ whole genome shotgun (WGS) entry which is preliminary data.</text>
</comment>
<dbReference type="SUPFAM" id="SSF53474">
    <property type="entry name" value="alpha/beta-Hydrolases"/>
    <property type="match status" value="1"/>
</dbReference>
<evidence type="ECO:0000256" key="1">
    <source>
        <dbReference type="SAM" id="Phobius"/>
    </source>
</evidence>
<organism evidence="3 4">
    <name type="scientific">Blepharisma stoltei</name>
    <dbReference type="NCBI Taxonomy" id="1481888"/>
    <lineage>
        <taxon>Eukaryota</taxon>
        <taxon>Sar</taxon>
        <taxon>Alveolata</taxon>
        <taxon>Ciliophora</taxon>
        <taxon>Postciliodesmatophora</taxon>
        <taxon>Heterotrichea</taxon>
        <taxon>Heterotrichida</taxon>
        <taxon>Blepharismidae</taxon>
        <taxon>Blepharisma</taxon>
    </lineage>
</organism>
<dbReference type="Proteomes" id="UP001162131">
    <property type="component" value="Unassembled WGS sequence"/>
</dbReference>
<dbReference type="InterPro" id="IPR029058">
    <property type="entry name" value="AB_hydrolase_fold"/>
</dbReference>
<keyword evidence="1" id="KW-0812">Transmembrane</keyword>
<proteinExistence type="predicted"/>
<gene>
    <name evidence="3" type="ORF">BSTOLATCC_MIC55701</name>
</gene>
<dbReference type="InterPro" id="IPR051044">
    <property type="entry name" value="MAG_DAG_Lipase"/>
</dbReference>
<dbReference type="AlphaFoldDB" id="A0AAU9K2M2"/>
<evidence type="ECO:0000313" key="4">
    <source>
        <dbReference type="Proteomes" id="UP001162131"/>
    </source>
</evidence>
<keyword evidence="1" id="KW-0472">Membrane</keyword>
<dbReference type="PANTHER" id="PTHR11614">
    <property type="entry name" value="PHOSPHOLIPASE-RELATED"/>
    <property type="match status" value="1"/>
</dbReference>
<reference evidence="3" key="1">
    <citation type="submission" date="2021-09" db="EMBL/GenBank/DDBJ databases">
        <authorList>
            <consortium name="AG Swart"/>
            <person name="Singh M."/>
            <person name="Singh A."/>
            <person name="Seah K."/>
            <person name="Emmerich C."/>
        </authorList>
    </citation>
    <scope>NUCLEOTIDE SEQUENCE</scope>
    <source>
        <strain evidence="3">ATCC30299</strain>
    </source>
</reference>
<evidence type="ECO:0000259" key="2">
    <source>
        <dbReference type="Pfam" id="PF12146"/>
    </source>
</evidence>
<feature type="transmembrane region" description="Helical" evidence="1">
    <location>
        <begin position="356"/>
        <end position="377"/>
    </location>
</feature>
<name>A0AAU9K2M2_9CILI</name>
<keyword evidence="4" id="KW-1185">Reference proteome</keyword>
<dbReference type="EMBL" id="CAJZBQ010000054">
    <property type="protein sequence ID" value="CAG9332250.1"/>
    <property type="molecule type" value="Genomic_DNA"/>
</dbReference>
<keyword evidence="1" id="KW-1133">Transmembrane helix</keyword>
<accession>A0AAU9K2M2</accession>
<dbReference type="Gene3D" id="3.40.50.1820">
    <property type="entry name" value="alpha/beta hydrolase"/>
    <property type="match status" value="1"/>
</dbReference>